<accession>A0AAV5FAK1</accession>
<reference evidence="8" key="1">
    <citation type="journal article" date="2018" name="DNA Res.">
        <title>Multiple hybrid de novo genome assembly of finger millet, an orphan allotetraploid crop.</title>
        <authorList>
            <person name="Hatakeyama M."/>
            <person name="Aluri S."/>
            <person name="Balachadran M.T."/>
            <person name="Sivarajan S.R."/>
            <person name="Patrignani A."/>
            <person name="Gruter S."/>
            <person name="Poveda L."/>
            <person name="Shimizu-Inatsugi R."/>
            <person name="Baeten J."/>
            <person name="Francoijs K.J."/>
            <person name="Nataraja K.N."/>
            <person name="Reddy Y.A.N."/>
            <person name="Phadnis S."/>
            <person name="Ravikumar R.L."/>
            <person name="Schlapbach R."/>
            <person name="Sreeman S.M."/>
            <person name="Shimizu K.K."/>
        </authorList>
    </citation>
    <scope>NUCLEOTIDE SEQUENCE</scope>
</reference>
<sequence length="134" mass="14631">MLIKLVTGKGIQFRITSKQTTVESDEKFTDLSVFQWVPLLIPTAMVFAANVGAIGVALGKVIALNGVWASRQVRHEVLGLLFNIWVMALLYPFALAVLGRRGKKSTILLIVLPIAFVAVALAYIALHSLLVNFI</sequence>
<feature type="transmembrane region" description="Helical" evidence="7">
    <location>
        <begin position="106"/>
        <end position="126"/>
    </location>
</feature>
<dbReference type="Pfam" id="PF03552">
    <property type="entry name" value="Cellulose_synt"/>
    <property type="match status" value="1"/>
</dbReference>
<feature type="transmembrane region" description="Helical" evidence="7">
    <location>
        <begin position="78"/>
        <end position="99"/>
    </location>
</feature>
<evidence type="ECO:0000256" key="5">
    <source>
        <dbReference type="ARBA" id="ARBA00022989"/>
    </source>
</evidence>
<dbReference type="GO" id="GO:0012505">
    <property type="term" value="C:endomembrane system"/>
    <property type="evidence" value="ECO:0007669"/>
    <property type="project" value="UniProtKB-SubCell"/>
</dbReference>
<evidence type="ECO:0000256" key="6">
    <source>
        <dbReference type="ARBA" id="ARBA00023136"/>
    </source>
</evidence>
<keyword evidence="5 7" id="KW-1133">Transmembrane helix</keyword>
<dbReference type="EMBL" id="BQKI01000084">
    <property type="protein sequence ID" value="GJN32679.1"/>
    <property type="molecule type" value="Genomic_DNA"/>
</dbReference>
<keyword evidence="3" id="KW-0808">Transferase</keyword>
<evidence type="ECO:0000256" key="7">
    <source>
        <dbReference type="SAM" id="Phobius"/>
    </source>
</evidence>
<dbReference type="GO" id="GO:0016020">
    <property type="term" value="C:membrane"/>
    <property type="evidence" value="ECO:0007669"/>
    <property type="project" value="InterPro"/>
</dbReference>
<organism evidence="8 9">
    <name type="scientific">Eleusine coracana subsp. coracana</name>
    <dbReference type="NCBI Taxonomy" id="191504"/>
    <lineage>
        <taxon>Eukaryota</taxon>
        <taxon>Viridiplantae</taxon>
        <taxon>Streptophyta</taxon>
        <taxon>Embryophyta</taxon>
        <taxon>Tracheophyta</taxon>
        <taxon>Spermatophyta</taxon>
        <taxon>Magnoliopsida</taxon>
        <taxon>Liliopsida</taxon>
        <taxon>Poales</taxon>
        <taxon>Poaceae</taxon>
        <taxon>PACMAD clade</taxon>
        <taxon>Chloridoideae</taxon>
        <taxon>Cynodonteae</taxon>
        <taxon>Eleusininae</taxon>
        <taxon>Eleusine</taxon>
    </lineage>
</organism>
<dbReference type="AlphaFoldDB" id="A0AAV5FAK1"/>
<proteinExistence type="predicted"/>
<comment type="subcellular location">
    <subcellularLocation>
        <location evidence="1">Endomembrane system</location>
    </subcellularLocation>
</comment>
<evidence type="ECO:0000256" key="2">
    <source>
        <dbReference type="ARBA" id="ARBA00022676"/>
    </source>
</evidence>
<dbReference type="GO" id="GO:0030244">
    <property type="term" value="P:cellulose biosynthetic process"/>
    <property type="evidence" value="ECO:0007669"/>
    <property type="project" value="InterPro"/>
</dbReference>
<reference evidence="8" key="2">
    <citation type="submission" date="2021-12" db="EMBL/GenBank/DDBJ databases">
        <title>Resequencing data analysis of finger millet.</title>
        <authorList>
            <person name="Hatakeyama M."/>
            <person name="Aluri S."/>
            <person name="Balachadran M.T."/>
            <person name="Sivarajan S.R."/>
            <person name="Poveda L."/>
            <person name="Shimizu-Inatsugi R."/>
            <person name="Schlapbach R."/>
            <person name="Sreeman S.M."/>
            <person name="Shimizu K.K."/>
        </authorList>
    </citation>
    <scope>NUCLEOTIDE SEQUENCE</scope>
</reference>
<keyword evidence="2" id="KW-0328">Glycosyltransferase</keyword>
<feature type="transmembrane region" description="Helical" evidence="7">
    <location>
        <begin position="36"/>
        <end position="58"/>
    </location>
</feature>
<comment type="caution">
    <text evidence="8">The sequence shown here is derived from an EMBL/GenBank/DDBJ whole genome shotgun (WGS) entry which is preliminary data.</text>
</comment>
<evidence type="ECO:0000256" key="1">
    <source>
        <dbReference type="ARBA" id="ARBA00004308"/>
    </source>
</evidence>
<keyword evidence="6 7" id="KW-0472">Membrane</keyword>
<gene>
    <name evidence="8" type="primary">gb21199</name>
    <name evidence="8" type="ORF">PR202_gb21199</name>
</gene>
<dbReference type="GO" id="GO:0016760">
    <property type="term" value="F:cellulose synthase (UDP-forming) activity"/>
    <property type="evidence" value="ECO:0007669"/>
    <property type="project" value="InterPro"/>
</dbReference>
<dbReference type="InterPro" id="IPR005150">
    <property type="entry name" value="Cellulose_synth"/>
</dbReference>
<evidence type="ECO:0000313" key="8">
    <source>
        <dbReference type="EMBL" id="GJN32679.1"/>
    </source>
</evidence>
<dbReference type="Proteomes" id="UP001054889">
    <property type="component" value="Unassembled WGS sequence"/>
</dbReference>
<name>A0AAV5FAK1_ELECO</name>
<keyword evidence="9" id="KW-1185">Reference proteome</keyword>
<keyword evidence="4 7" id="KW-0812">Transmembrane</keyword>
<evidence type="ECO:0000256" key="4">
    <source>
        <dbReference type="ARBA" id="ARBA00022692"/>
    </source>
</evidence>
<evidence type="ECO:0000256" key="3">
    <source>
        <dbReference type="ARBA" id="ARBA00022679"/>
    </source>
</evidence>
<evidence type="ECO:0000313" key="9">
    <source>
        <dbReference type="Proteomes" id="UP001054889"/>
    </source>
</evidence>
<protein>
    <submittedName>
        <fullName evidence="8">Uncharacterized protein</fullName>
    </submittedName>
</protein>